<keyword evidence="1" id="KW-0479">Metal-binding</keyword>
<feature type="domain" description="Amidohydrolase-related" evidence="4">
    <location>
        <begin position="57"/>
        <end position="392"/>
    </location>
</feature>
<reference evidence="6 7" key="1">
    <citation type="submission" date="2020-04" db="EMBL/GenBank/DDBJ databases">
        <authorList>
            <person name="Klaysubun C."/>
            <person name="Duangmal K."/>
            <person name="Lipun K."/>
        </authorList>
    </citation>
    <scope>NUCLEOTIDE SEQUENCE [LARGE SCALE GENOMIC DNA]</scope>
    <source>
        <strain evidence="6 7">K10HN5</strain>
    </source>
</reference>
<sequence>MDTLISADRLLTGPAGQQLTDAAVLVRGDRIVAVGGRDELRQQARAGSDEQHHSDATLLPGLINTHLHLVADASRDPFGAFRTSTPEAVFEAMADRALQALDAGVTTIRDLGDGHGLAFALRNEIASGTRPGPRILAAGTPLTPPDGHCWFLGGVVEGPDAIRARIRELADAGADVIKVMAGGGQTTPGGASPWESQFTLDELRLIVAEAGAVGLPVAAHAHGTQTITDCVAAGVRTIEHCGWRGGSGKPDRRDDVARRMAAAGIYAGDTTPPNWPAFAARIPFPPGHRLGDQLPWMDSLGVPIIIGTDSGMPGAVFNDFVSALEMYTELGFPNDRILQFATANAADALGLSAVTGCLAAGLAADLLVVDGDPLTDLQTLRRPRLVMARGRIHHSSAQQSEEETTADV</sequence>
<dbReference type="InterPro" id="IPR051781">
    <property type="entry name" value="Metallo-dep_Hydrolase"/>
</dbReference>
<keyword evidence="2" id="KW-0378">Hydrolase</keyword>
<proteinExistence type="predicted"/>
<dbReference type="EMBL" id="JAAXLA010000045">
    <property type="protein sequence ID" value="NMH99932.1"/>
    <property type="molecule type" value="Genomic_DNA"/>
</dbReference>
<keyword evidence="3" id="KW-0862">Zinc</keyword>
<evidence type="ECO:0000313" key="7">
    <source>
        <dbReference type="Proteomes" id="UP000820669"/>
    </source>
</evidence>
<dbReference type="Gene3D" id="2.30.40.10">
    <property type="entry name" value="Urease, subunit C, domain 1"/>
    <property type="match status" value="1"/>
</dbReference>
<comment type="caution">
    <text evidence="6">The sequence shown here is derived from an EMBL/GenBank/DDBJ whole genome shotgun (WGS) entry which is preliminary data.</text>
</comment>
<dbReference type="SUPFAM" id="SSF51556">
    <property type="entry name" value="Metallo-dependent hydrolases"/>
    <property type="match status" value="1"/>
</dbReference>
<dbReference type="Pfam" id="PF01979">
    <property type="entry name" value="Amidohydro_1"/>
    <property type="match status" value="1"/>
</dbReference>
<evidence type="ECO:0000256" key="1">
    <source>
        <dbReference type="ARBA" id="ARBA00022723"/>
    </source>
</evidence>
<evidence type="ECO:0000256" key="2">
    <source>
        <dbReference type="ARBA" id="ARBA00022801"/>
    </source>
</evidence>
<feature type="domain" description="Aminodeoxyfutalosine deaminase/Imidazolonepropionase-like composite" evidence="5">
    <location>
        <begin position="22"/>
        <end position="43"/>
    </location>
</feature>
<dbReference type="InterPro" id="IPR032466">
    <property type="entry name" value="Metal_Hydrolase"/>
</dbReference>
<dbReference type="PANTHER" id="PTHR43135:SF3">
    <property type="entry name" value="ALPHA-D-RIBOSE 1-METHYLPHOSPHONATE 5-TRIPHOSPHATE DIPHOSPHATASE"/>
    <property type="match status" value="1"/>
</dbReference>
<organism evidence="6 7">
    <name type="scientific">Pseudonocardia acidicola</name>
    <dbReference type="NCBI Taxonomy" id="2724939"/>
    <lineage>
        <taxon>Bacteria</taxon>
        <taxon>Bacillati</taxon>
        <taxon>Actinomycetota</taxon>
        <taxon>Actinomycetes</taxon>
        <taxon>Pseudonocardiales</taxon>
        <taxon>Pseudonocardiaceae</taxon>
        <taxon>Pseudonocardia</taxon>
    </lineage>
</organism>
<dbReference type="InterPro" id="IPR006680">
    <property type="entry name" value="Amidohydro-rel"/>
</dbReference>
<dbReference type="Gene3D" id="3.20.20.140">
    <property type="entry name" value="Metal-dependent hydrolases"/>
    <property type="match status" value="1"/>
</dbReference>
<keyword evidence="7" id="KW-1185">Reference proteome</keyword>
<evidence type="ECO:0000256" key="3">
    <source>
        <dbReference type="ARBA" id="ARBA00022833"/>
    </source>
</evidence>
<dbReference type="Proteomes" id="UP000820669">
    <property type="component" value="Unassembled WGS sequence"/>
</dbReference>
<evidence type="ECO:0000259" key="5">
    <source>
        <dbReference type="Pfam" id="PF22039"/>
    </source>
</evidence>
<evidence type="ECO:0000259" key="4">
    <source>
        <dbReference type="Pfam" id="PF01979"/>
    </source>
</evidence>
<name>A0ABX1SGC5_9PSEU</name>
<protein>
    <submittedName>
        <fullName evidence="6">Amidohydrolase family protein</fullName>
    </submittedName>
</protein>
<dbReference type="SUPFAM" id="SSF51338">
    <property type="entry name" value="Composite domain of metallo-dependent hydrolases"/>
    <property type="match status" value="2"/>
</dbReference>
<evidence type="ECO:0000313" key="6">
    <source>
        <dbReference type="EMBL" id="NMH99932.1"/>
    </source>
</evidence>
<dbReference type="Pfam" id="PF22039">
    <property type="entry name" value="HUTI_composite_bact"/>
    <property type="match status" value="1"/>
</dbReference>
<dbReference type="InterPro" id="IPR011059">
    <property type="entry name" value="Metal-dep_hydrolase_composite"/>
</dbReference>
<accession>A0ABX1SGC5</accession>
<dbReference type="InterPro" id="IPR054418">
    <property type="entry name" value="MQNX/HUTI_composite_N"/>
</dbReference>
<dbReference type="PANTHER" id="PTHR43135">
    <property type="entry name" value="ALPHA-D-RIBOSE 1-METHYLPHOSPHONATE 5-TRIPHOSPHATE DIPHOSPHATASE"/>
    <property type="match status" value="1"/>
</dbReference>
<gene>
    <name evidence="6" type="ORF">HF526_21830</name>
</gene>